<protein>
    <recommendedName>
        <fullName evidence="1">RNA-directed DNA polymerase</fullName>
        <ecNumber evidence="1">2.7.7.49</ecNumber>
    </recommendedName>
</protein>
<dbReference type="HOGENOM" id="CLU_671416_0_0_1"/>
<sequence length="410" mass="46712">MDTGASSCFIGEQVLPRLHLNPSDVKPLKSHYNVAAAGIDHEPLGKVRLAVQWGECVTWFDFIVLKEGVPQVVVGHNFMRKTWLYLKPRQQICCCDDFPDLKLPYIPSSNVKPGIMQLQPRKAVKRTHDQQRGNALYKLLDEVQMSPGDVPTTSPIRTTRVEIIESLTWSEKLVKDSNCTAEQRQQLKDLLETFKNVFTDEPGCTKLVKHQIELTGTPRSSPALTEAMGKVPPKREKIISAQRADPRLFKIIQFIKHDKNNHEIKSESRGYIMDGELLVFFAPTQEDELDNAGNGFKAAIPRSLVRRVLFACHGHPMSAHEGILKTKHRVKQIYHWKRMSRDVRDYVRSCQDCQQYKPNQAKATAGEYTPHNISAPWETVCVDLMDPKPVGINQYKWLLITAPNILNYSH</sequence>
<dbReference type="InterPro" id="IPR021109">
    <property type="entry name" value="Peptidase_aspartic_dom_sf"/>
</dbReference>
<reference evidence="3" key="2">
    <citation type="submission" date="2015-02" db="UniProtKB">
        <authorList>
            <consortium name="EnsemblMetazoa"/>
        </authorList>
    </citation>
    <scope>IDENTIFICATION</scope>
</reference>
<evidence type="ECO:0000259" key="2">
    <source>
        <dbReference type="Pfam" id="PF17921"/>
    </source>
</evidence>
<dbReference type="Gene3D" id="1.10.340.70">
    <property type="match status" value="1"/>
</dbReference>
<organism evidence="3 4">
    <name type="scientific">Strigamia maritima</name>
    <name type="common">European centipede</name>
    <name type="synonym">Geophilus maritimus</name>
    <dbReference type="NCBI Taxonomy" id="126957"/>
    <lineage>
        <taxon>Eukaryota</taxon>
        <taxon>Metazoa</taxon>
        <taxon>Ecdysozoa</taxon>
        <taxon>Arthropoda</taxon>
        <taxon>Myriapoda</taxon>
        <taxon>Chilopoda</taxon>
        <taxon>Pleurostigmophora</taxon>
        <taxon>Geophilomorpha</taxon>
        <taxon>Linotaeniidae</taxon>
        <taxon>Strigamia</taxon>
    </lineage>
</organism>
<keyword evidence="4" id="KW-1185">Reference proteome</keyword>
<dbReference type="STRING" id="126957.T1ITT7"/>
<dbReference type="EC" id="2.7.7.49" evidence="1"/>
<dbReference type="PhylomeDB" id="T1ITT7"/>
<feature type="domain" description="Integrase zinc-binding" evidence="2">
    <location>
        <begin position="300"/>
        <end position="359"/>
    </location>
</feature>
<dbReference type="Pfam" id="PF17921">
    <property type="entry name" value="Integrase_H2C2"/>
    <property type="match status" value="1"/>
</dbReference>
<dbReference type="Proteomes" id="UP000014500">
    <property type="component" value="Unassembled WGS sequence"/>
</dbReference>
<dbReference type="FunFam" id="1.10.340.70:FF:000001">
    <property type="entry name" value="Retrovirus-related Pol polyprotein from transposon gypsy-like Protein"/>
    <property type="match status" value="1"/>
</dbReference>
<dbReference type="InterPro" id="IPR041588">
    <property type="entry name" value="Integrase_H2C2"/>
</dbReference>
<dbReference type="GO" id="GO:0003964">
    <property type="term" value="F:RNA-directed DNA polymerase activity"/>
    <property type="evidence" value="ECO:0007669"/>
    <property type="project" value="UniProtKB-EC"/>
</dbReference>
<evidence type="ECO:0000313" key="3">
    <source>
        <dbReference type="EnsemblMetazoa" id="SMAR004545-PA"/>
    </source>
</evidence>
<dbReference type="EnsemblMetazoa" id="SMAR004545-RA">
    <property type="protein sequence ID" value="SMAR004545-PA"/>
    <property type="gene ID" value="SMAR004545"/>
</dbReference>
<reference evidence="4" key="1">
    <citation type="submission" date="2011-05" db="EMBL/GenBank/DDBJ databases">
        <authorList>
            <person name="Richards S.R."/>
            <person name="Qu J."/>
            <person name="Jiang H."/>
            <person name="Jhangiani S.N."/>
            <person name="Agravi P."/>
            <person name="Goodspeed R."/>
            <person name="Gross S."/>
            <person name="Mandapat C."/>
            <person name="Jackson L."/>
            <person name="Mathew T."/>
            <person name="Pu L."/>
            <person name="Thornton R."/>
            <person name="Saada N."/>
            <person name="Wilczek-Boney K.B."/>
            <person name="Lee S."/>
            <person name="Kovar C."/>
            <person name="Wu Y."/>
            <person name="Scherer S.E."/>
            <person name="Worley K.C."/>
            <person name="Muzny D.M."/>
            <person name="Gibbs R."/>
        </authorList>
    </citation>
    <scope>NUCLEOTIDE SEQUENCE</scope>
    <source>
        <strain evidence="4">Brora</strain>
    </source>
</reference>
<dbReference type="PANTHER" id="PTHR37984:SF15">
    <property type="entry name" value="INTEGRASE CATALYTIC DOMAIN-CONTAINING PROTEIN"/>
    <property type="match status" value="1"/>
</dbReference>
<accession>T1ITT7</accession>
<dbReference type="Gene3D" id="2.40.70.10">
    <property type="entry name" value="Acid Proteases"/>
    <property type="match status" value="1"/>
</dbReference>
<name>T1ITT7_STRMM</name>
<dbReference type="PANTHER" id="PTHR37984">
    <property type="entry name" value="PROTEIN CBG26694"/>
    <property type="match status" value="1"/>
</dbReference>
<dbReference type="AlphaFoldDB" id="T1ITT7"/>
<evidence type="ECO:0000256" key="1">
    <source>
        <dbReference type="ARBA" id="ARBA00012493"/>
    </source>
</evidence>
<dbReference type="InterPro" id="IPR050951">
    <property type="entry name" value="Retrovirus_Pol_polyprotein"/>
</dbReference>
<proteinExistence type="predicted"/>
<dbReference type="EMBL" id="AFFK01019271">
    <property type="status" value="NOT_ANNOTATED_CDS"/>
    <property type="molecule type" value="Genomic_DNA"/>
</dbReference>
<evidence type="ECO:0000313" key="4">
    <source>
        <dbReference type="Proteomes" id="UP000014500"/>
    </source>
</evidence>